<keyword evidence="7" id="KW-0430">Lectin</keyword>
<comment type="similarity">
    <text evidence="3">In the N-terminal section; belongs to the leguminous lectin family.</text>
</comment>
<dbReference type="GO" id="GO:0006952">
    <property type="term" value="P:defense response"/>
    <property type="evidence" value="ECO:0007669"/>
    <property type="project" value="UniProtKB-ARBA"/>
</dbReference>
<dbReference type="PANTHER" id="PTHR27007">
    <property type="match status" value="1"/>
</dbReference>
<feature type="domain" description="Protein kinase" evidence="15">
    <location>
        <begin position="293"/>
        <end position="357"/>
    </location>
</feature>
<evidence type="ECO:0000256" key="7">
    <source>
        <dbReference type="ARBA" id="ARBA00022734"/>
    </source>
</evidence>
<organism evidence="16 17">
    <name type="scientific">Quercus lobata</name>
    <name type="common">Valley oak</name>
    <dbReference type="NCBI Taxonomy" id="97700"/>
    <lineage>
        <taxon>Eukaryota</taxon>
        <taxon>Viridiplantae</taxon>
        <taxon>Streptophyta</taxon>
        <taxon>Embryophyta</taxon>
        <taxon>Tracheophyta</taxon>
        <taxon>Spermatophyta</taxon>
        <taxon>Magnoliopsida</taxon>
        <taxon>eudicotyledons</taxon>
        <taxon>Gunneridae</taxon>
        <taxon>Pentapetalae</taxon>
        <taxon>rosids</taxon>
        <taxon>fabids</taxon>
        <taxon>Fagales</taxon>
        <taxon>Fagaceae</taxon>
        <taxon>Quercus</taxon>
    </lineage>
</organism>
<evidence type="ECO:0000256" key="11">
    <source>
        <dbReference type="ARBA" id="ARBA00023136"/>
    </source>
</evidence>
<evidence type="ECO:0000256" key="13">
    <source>
        <dbReference type="SAM" id="Phobius"/>
    </source>
</evidence>
<comment type="similarity">
    <text evidence="2">Belongs to the leguminous lectin family.</text>
</comment>
<dbReference type="GO" id="GO:0005524">
    <property type="term" value="F:ATP binding"/>
    <property type="evidence" value="ECO:0007669"/>
    <property type="project" value="UniProtKB-KW"/>
</dbReference>
<evidence type="ECO:0000256" key="5">
    <source>
        <dbReference type="ARBA" id="ARBA00022692"/>
    </source>
</evidence>
<dbReference type="InterPro" id="IPR013320">
    <property type="entry name" value="ConA-like_dom_sf"/>
</dbReference>
<dbReference type="OMA" id="HTEANQV"/>
<dbReference type="SUPFAM" id="SSF56112">
    <property type="entry name" value="Protein kinase-like (PK-like)"/>
    <property type="match status" value="1"/>
</dbReference>
<dbReference type="SUPFAM" id="SSF49899">
    <property type="entry name" value="Concanavalin A-like lectins/glucanases"/>
    <property type="match status" value="1"/>
</dbReference>
<evidence type="ECO:0000256" key="2">
    <source>
        <dbReference type="ARBA" id="ARBA00007606"/>
    </source>
</evidence>
<dbReference type="CDD" id="cd06899">
    <property type="entry name" value="lectin_legume_LecRK_Arcelin_ConA"/>
    <property type="match status" value="1"/>
</dbReference>
<evidence type="ECO:0000256" key="4">
    <source>
        <dbReference type="ARBA" id="ARBA00010217"/>
    </source>
</evidence>
<evidence type="ECO:0000256" key="6">
    <source>
        <dbReference type="ARBA" id="ARBA00022729"/>
    </source>
</evidence>
<keyword evidence="5 13" id="KW-0812">Transmembrane</keyword>
<dbReference type="Pfam" id="PF07714">
    <property type="entry name" value="PK_Tyr_Ser-Thr"/>
    <property type="match status" value="1"/>
</dbReference>
<reference evidence="16 17" key="1">
    <citation type="journal article" date="2016" name="G3 (Bethesda)">
        <title>First Draft Assembly and Annotation of the Genome of a California Endemic Oak Quercus lobata Nee (Fagaceae).</title>
        <authorList>
            <person name="Sork V.L."/>
            <person name="Fitz-Gibbon S.T."/>
            <person name="Puiu D."/>
            <person name="Crepeau M."/>
            <person name="Gugger P.F."/>
            <person name="Sherman R."/>
            <person name="Stevens K."/>
            <person name="Langley C.H."/>
            <person name="Pellegrini M."/>
            <person name="Salzberg S.L."/>
        </authorList>
    </citation>
    <scope>NUCLEOTIDE SEQUENCE [LARGE SCALE GENOMIC DNA]</scope>
    <source>
        <strain evidence="16 17">cv. SW786</strain>
    </source>
</reference>
<reference evidence="16" key="2">
    <citation type="submission" date="2021-01" db="UniProtKB">
        <authorList>
            <consortium name="EnsemblPlants"/>
        </authorList>
    </citation>
    <scope>IDENTIFICATION</scope>
</reference>
<dbReference type="EnsemblPlants" id="QL08p030841:mrna">
    <property type="protein sequence ID" value="QL08p030841:mrna"/>
    <property type="gene ID" value="QL08p030841"/>
</dbReference>
<keyword evidence="6 14" id="KW-0732">Signal</keyword>
<comment type="subcellular location">
    <subcellularLocation>
        <location evidence="1">Membrane</location>
        <topology evidence="1">Single-pass type I membrane protein</topology>
    </subcellularLocation>
</comment>
<dbReference type="InterPro" id="IPR011009">
    <property type="entry name" value="Kinase-like_dom_sf"/>
</dbReference>
<keyword evidence="11 13" id="KW-0472">Membrane</keyword>
<dbReference type="AlphaFoldDB" id="A0A7N2MD74"/>
<evidence type="ECO:0000313" key="16">
    <source>
        <dbReference type="EnsemblPlants" id="QL08p030841:mrna"/>
    </source>
</evidence>
<evidence type="ECO:0000313" key="17">
    <source>
        <dbReference type="Proteomes" id="UP000594261"/>
    </source>
</evidence>
<evidence type="ECO:0000256" key="3">
    <source>
        <dbReference type="ARBA" id="ARBA00008536"/>
    </source>
</evidence>
<dbReference type="Pfam" id="PF00139">
    <property type="entry name" value="Lectin_legB"/>
    <property type="match status" value="1"/>
</dbReference>
<dbReference type="GO" id="GO:0051707">
    <property type="term" value="P:response to other organism"/>
    <property type="evidence" value="ECO:0007669"/>
    <property type="project" value="UniProtKB-ARBA"/>
</dbReference>
<feature type="signal peptide" evidence="14">
    <location>
        <begin position="1"/>
        <end position="18"/>
    </location>
</feature>
<dbReference type="Proteomes" id="UP000594261">
    <property type="component" value="Chromosome 8"/>
</dbReference>
<sequence length="357" mass="39858">MEALIGFFLHLFILGSVGSEIDFVHNGFLQANLSSDGASYVRSNGLLVITNDSTKVLGHAIYPSPLQFKQTKNNNKSTVLTFSTNFVFSIVPKHPDLGGHGLAFVLMSTKELNDCLPTQFLGLPYNNTTNQFSTPTLVVEFDTVQSSDFQDINDNHVGIDISNLVSNIFKPAAYYNTTSKNDKNTIFLRSGYPIQVWIDYNSQEMLINVSISWHAKGRLAFDIIPGTEKVVQRKGLELRITLASITTVILVIAGAFHVLNKIRNENEILEEWEIEYGAHRFRYSELFFATRGFAERNLIGSGGFGKVYRGVIPSTGLEVAINRVAQDSSQGMKEFVAEVTSMGRLRHRNLVQLYGWC</sequence>
<name>A0A7N2MD74_QUELO</name>
<evidence type="ECO:0000259" key="15">
    <source>
        <dbReference type="PROSITE" id="PS50011"/>
    </source>
</evidence>
<keyword evidence="10 13" id="KW-1133">Transmembrane helix</keyword>
<keyword evidence="9" id="KW-0067">ATP-binding</keyword>
<keyword evidence="12" id="KW-0675">Receptor</keyword>
<dbReference type="GO" id="GO:0016020">
    <property type="term" value="C:membrane"/>
    <property type="evidence" value="ECO:0007669"/>
    <property type="project" value="UniProtKB-SubCell"/>
</dbReference>
<keyword evidence="8" id="KW-0547">Nucleotide-binding</keyword>
<dbReference type="InterPro" id="IPR001220">
    <property type="entry name" value="Legume_lectin_dom"/>
</dbReference>
<dbReference type="InterPro" id="IPR001245">
    <property type="entry name" value="Ser-Thr/Tyr_kinase_cat_dom"/>
</dbReference>
<evidence type="ECO:0000256" key="1">
    <source>
        <dbReference type="ARBA" id="ARBA00004479"/>
    </source>
</evidence>
<dbReference type="Gramene" id="QL08p030841:mrna">
    <property type="protein sequence ID" value="QL08p030841:mrna"/>
    <property type="gene ID" value="QL08p030841"/>
</dbReference>
<dbReference type="GO" id="GO:0004672">
    <property type="term" value="F:protein kinase activity"/>
    <property type="evidence" value="ECO:0007669"/>
    <property type="project" value="InterPro"/>
</dbReference>
<feature type="chain" id="PRO_5029596144" description="Protein kinase domain-containing protein" evidence="14">
    <location>
        <begin position="19"/>
        <end position="357"/>
    </location>
</feature>
<feature type="transmembrane region" description="Helical" evidence="13">
    <location>
        <begin position="240"/>
        <end position="259"/>
    </location>
</feature>
<dbReference type="Gene3D" id="3.30.200.20">
    <property type="entry name" value="Phosphorylase Kinase, domain 1"/>
    <property type="match status" value="1"/>
</dbReference>
<evidence type="ECO:0000256" key="14">
    <source>
        <dbReference type="SAM" id="SignalP"/>
    </source>
</evidence>
<dbReference type="EMBL" id="LRBV02000008">
    <property type="status" value="NOT_ANNOTATED_CDS"/>
    <property type="molecule type" value="Genomic_DNA"/>
</dbReference>
<evidence type="ECO:0000256" key="10">
    <source>
        <dbReference type="ARBA" id="ARBA00022989"/>
    </source>
</evidence>
<dbReference type="Gene3D" id="2.60.120.200">
    <property type="match status" value="1"/>
</dbReference>
<comment type="similarity">
    <text evidence="4">In the C-terminal section; belongs to the protein kinase superfamily. Ser/Thr protein kinase family.</text>
</comment>
<accession>A0A7N2MD74</accession>
<dbReference type="PROSITE" id="PS50011">
    <property type="entry name" value="PROTEIN_KINASE_DOM"/>
    <property type="match status" value="1"/>
</dbReference>
<protein>
    <recommendedName>
        <fullName evidence="15">Protein kinase domain-containing protein</fullName>
    </recommendedName>
</protein>
<proteinExistence type="inferred from homology"/>
<evidence type="ECO:0000256" key="8">
    <source>
        <dbReference type="ARBA" id="ARBA00022741"/>
    </source>
</evidence>
<dbReference type="GO" id="GO:0030246">
    <property type="term" value="F:carbohydrate binding"/>
    <property type="evidence" value="ECO:0007669"/>
    <property type="project" value="UniProtKB-KW"/>
</dbReference>
<dbReference type="InParanoid" id="A0A7N2MD74"/>
<keyword evidence="17" id="KW-1185">Reference proteome</keyword>
<evidence type="ECO:0000256" key="12">
    <source>
        <dbReference type="ARBA" id="ARBA00023170"/>
    </source>
</evidence>
<dbReference type="InterPro" id="IPR000719">
    <property type="entry name" value="Prot_kinase_dom"/>
</dbReference>
<evidence type="ECO:0000256" key="9">
    <source>
        <dbReference type="ARBA" id="ARBA00022840"/>
    </source>
</evidence>
<dbReference type="InterPro" id="IPR050528">
    <property type="entry name" value="L-type_Lectin-RKs"/>
</dbReference>